<comment type="caution">
    <text evidence="2">The sequence shown here is derived from an EMBL/GenBank/DDBJ whole genome shotgun (WGS) entry which is preliminary data.</text>
</comment>
<reference evidence="2" key="2">
    <citation type="submission" date="2020-09" db="EMBL/GenBank/DDBJ databases">
        <authorList>
            <person name="Sun Q."/>
            <person name="Ohkuma M."/>
        </authorList>
    </citation>
    <scope>NUCLEOTIDE SEQUENCE</scope>
    <source>
        <strain evidence="2">JCM 4369</strain>
    </source>
</reference>
<proteinExistence type="predicted"/>
<feature type="chain" id="PRO_5038357896" evidence="1">
    <location>
        <begin position="18"/>
        <end position="52"/>
    </location>
</feature>
<protein>
    <submittedName>
        <fullName evidence="2">Uncharacterized protein</fullName>
    </submittedName>
</protein>
<dbReference type="RefSeq" id="WP_191875194.1">
    <property type="nucleotide sequence ID" value="NZ_BMTD01000009.1"/>
</dbReference>
<gene>
    <name evidence="2" type="ORF">GCM10010260_43890</name>
</gene>
<name>A0A918MCW8_9ACTN</name>
<evidence type="ECO:0000313" key="2">
    <source>
        <dbReference type="EMBL" id="GGV02321.1"/>
    </source>
</evidence>
<dbReference type="Proteomes" id="UP000618795">
    <property type="component" value="Unassembled WGS sequence"/>
</dbReference>
<dbReference type="EMBL" id="BMTD01000009">
    <property type="protein sequence ID" value="GGV02321.1"/>
    <property type="molecule type" value="Genomic_DNA"/>
</dbReference>
<keyword evidence="3" id="KW-1185">Reference proteome</keyword>
<reference evidence="2" key="1">
    <citation type="journal article" date="2014" name="Int. J. Syst. Evol. Microbiol.">
        <title>Complete genome sequence of Corynebacterium casei LMG S-19264T (=DSM 44701T), isolated from a smear-ripened cheese.</title>
        <authorList>
            <consortium name="US DOE Joint Genome Institute (JGI-PGF)"/>
            <person name="Walter F."/>
            <person name="Albersmeier A."/>
            <person name="Kalinowski J."/>
            <person name="Ruckert C."/>
        </authorList>
    </citation>
    <scope>NUCLEOTIDE SEQUENCE</scope>
    <source>
        <strain evidence="2">JCM 4369</strain>
    </source>
</reference>
<evidence type="ECO:0000256" key="1">
    <source>
        <dbReference type="SAM" id="SignalP"/>
    </source>
</evidence>
<sequence>MKKLLTTVLTAVTCALALLGAAGHGAVPSRSAAHTVASDTGWNAVARTSVGH</sequence>
<organism evidence="2 3">
    <name type="scientific">Streptomyces filipinensis</name>
    <dbReference type="NCBI Taxonomy" id="66887"/>
    <lineage>
        <taxon>Bacteria</taxon>
        <taxon>Bacillati</taxon>
        <taxon>Actinomycetota</taxon>
        <taxon>Actinomycetes</taxon>
        <taxon>Kitasatosporales</taxon>
        <taxon>Streptomycetaceae</taxon>
        <taxon>Streptomyces</taxon>
    </lineage>
</organism>
<feature type="signal peptide" evidence="1">
    <location>
        <begin position="1"/>
        <end position="17"/>
    </location>
</feature>
<keyword evidence="1" id="KW-0732">Signal</keyword>
<accession>A0A918MCW8</accession>
<dbReference type="AlphaFoldDB" id="A0A918MCW8"/>
<evidence type="ECO:0000313" key="3">
    <source>
        <dbReference type="Proteomes" id="UP000618795"/>
    </source>
</evidence>